<dbReference type="PROSITE" id="PS50929">
    <property type="entry name" value="ABC_TM1F"/>
    <property type="match status" value="2"/>
</dbReference>
<dbReference type="GO" id="GO:0015431">
    <property type="term" value="F:ABC-type glutathione S-conjugate transporter activity"/>
    <property type="evidence" value="ECO:0007669"/>
    <property type="project" value="UniProtKB-EC"/>
</dbReference>
<dbReference type="Proteomes" id="UP000015104">
    <property type="component" value="Unassembled WGS sequence"/>
</dbReference>
<feature type="transmembrane region" description="Helical" evidence="16">
    <location>
        <begin position="957"/>
        <end position="977"/>
    </location>
</feature>
<dbReference type="InterPro" id="IPR036640">
    <property type="entry name" value="ABC1_TM_sf"/>
</dbReference>
<protein>
    <recommendedName>
        <fullName evidence="14">ABC-type glutathione-S-conjugate transporter</fullName>
        <ecNumber evidence="14">7.6.2.3</ecNumber>
    </recommendedName>
</protein>
<evidence type="ECO:0000256" key="4">
    <source>
        <dbReference type="ARBA" id="ARBA00022448"/>
    </source>
</evidence>
<evidence type="ECO:0000259" key="18">
    <source>
        <dbReference type="PROSITE" id="PS50929"/>
    </source>
</evidence>
<dbReference type="FunFam" id="1.20.1560.10:FF:000001">
    <property type="entry name" value="ATP-binding cassette subfamily C member 1"/>
    <property type="match status" value="1"/>
</dbReference>
<evidence type="ECO:0000256" key="9">
    <source>
        <dbReference type="ARBA" id="ARBA00022741"/>
    </source>
</evidence>
<dbReference type="InterPro" id="IPR003593">
    <property type="entry name" value="AAA+_ATPase"/>
</dbReference>
<dbReference type="FunFam" id="3.40.50.300:FF:000074">
    <property type="entry name" value="Multidrug resistance-associated protein 5 isoform 1"/>
    <property type="match status" value="1"/>
</dbReference>
<keyword evidence="20" id="KW-1185">Reference proteome</keyword>
<reference evidence="19" key="2">
    <citation type="submission" date="2015-06" db="UniProtKB">
        <authorList>
            <consortium name="EnsemblMetazoa"/>
        </authorList>
    </citation>
    <scope>IDENTIFICATION</scope>
</reference>
<dbReference type="InterPro" id="IPR011527">
    <property type="entry name" value="ABC1_TM_dom"/>
</dbReference>
<feature type="transmembrane region" description="Helical" evidence="16">
    <location>
        <begin position="296"/>
        <end position="322"/>
    </location>
</feature>
<keyword evidence="4" id="KW-0813">Transport</keyword>
<evidence type="ECO:0000256" key="8">
    <source>
        <dbReference type="ARBA" id="ARBA00022737"/>
    </source>
</evidence>
<keyword evidence="7 16" id="KW-0812">Transmembrane</keyword>
<dbReference type="InterPro" id="IPR003439">
    <property type="entry name" value="ABC_transporter-like_ATP-bd"/>
</dbReference>
<dbReference type="NCBIfam" id="TIGR00957">
    <property type="entry name" value="MRP_assoc_pro"/>
    <property type="match status" value="1"/>
</dbReference>
<proteinExistence type="inferred from homology"/>
<dbReference type="PROSITE" id="PS50893">
    <property type="entry name" value="ABC_TRANSPORTER_2"/>
    <property type="match status" value="2"/>
</dbReference>
<evidence type="ECO:0000256" key="11">
    <source>
        <dbReference type="ARBA" id="ARBA00022967"/>
    </source>
</evidence>
<accession>T1JSG1</accession>
<dbReference type="Gene3D" id="3.40.50.300">
    <property type="entry name" value="P-loop containing nucleotide triphosphate hydrolases"/>
    <property type="match status" value="2"/>
</dbReference>
<keyword evidence="9" id="KW-0547">Nucleotide-binding</keyword>
<dbReference type="CDD" id="cd03250">
    <property type="entry name" value="ABCC_MRP_domain1"/>
    <property type="match status" value="1"/>
</dbReference>
<keyword evidence="12 16" id="KW-1133">Transmembrane helix</keyword>
<dbReference type="GO" id="GO:0005886">
    <property type="term" value="C:plasma membrane"/>
    <property type="evidence" value="ECO:0007669"/>
    <property type="project" value="UniProtKB-SubCell"/>
</dbReference>
<evidence type="ECO:0000256" key="12">
    <source>
        <dbReference type="ARBA" id="ARBA00022989"/>
    </source>
</evidence>
<dbReference type="HOGENOM" id="CLU_000604_27_3_1"/>
<dbReference type="InterPro" id="IPR027417">
    <property type="entry name" value="P-loop_NTPase"/>
</dbReference>
<dbReference type="KEGG" id="tut:107363691"/>
<dbReference type="EnsemblMetazoa" id="tetur01g10390.1">
    <property type="protein sequence ID" value="tetur01g10390.1"/>
    <property type="gene ID" value="tetur01g10390"/>
</dbReference>
<reference evidence="20" key="1">
    <citation type="submission" date="2011-08" db="EMBL/GenBank/DDBJ databases">
        <authorList>
            <person name="Rombauts S."/>
        </authorList>
    </citation>
    <scope>NUCLEOTIDE SEQUENCE</scope>
    <source>
        <strain evidence="20">London</strain>
    </source>
</reference>
<keyword evidence="5" id="KW-1003">Cell membrane</keyword>
<dbReference type="EMBL" id="CAEY01000461">
    <property type="status" value="NOT_ANNOTATED_CDS"/>
    <property type="molecule type" value="Genomic_DNA"/>
</dbReference>
<sequence>MVLDSFCGHPFWDTETSWNSPQPVFSPCLTETAALWASSLFLWILTPFSIYFTLKEPKPCLPLTFRLYVKLAFNLILCLVTIYELVNVILEARSTVVYQYQYVAPIVRLISFIIATSLLFLFRRKGVHTSGLLFLYWLLMGITTAFNYWTLIDAKNNPDLRLWTFNKKDMVIKTLQLCSVWILLIFNCFADVKQKPSKFKDINEYECPYVTSSFLGRLLFVWYDSMALLGFRKTLTQADMWDLPEEDRTQLIQDKFAHLMTAGTKYLGSPSKSEAVMNGATKRSDVKKRKTMKVSLLTILLKGFWPWMLACGMFKLVSSVLVFASPQLMDSLLTFIASDAPIWQGAILALGIFVSTLIQSMFDSQYEFWIQTTSMRMRSALIACVYQKSLRLSSSGRHAFTTGEIINLMAVDIQRIVEYINIVNFVWSSPVQLVVTVILLWKQLGVASIAGLSVMIALIPFNGFITSRLQSLQKKVMNQKDKRSRMMSEILNGMKVLKLYAWEGAFGDKVAAIRAQEIKYLRYQAMWSTGVAFAFACAPFLVTLVSFMTYVLMDSSNVLDANKAFVTISLINILRGPLAFLPMVVTFGANFIISIRRINKYLQSDELDLNTVTHDPNYEVPISIKNGTFCWSYDEQPVLKNVDMHVKRNKLVAVVGTIGSGKSSLLAAILGDLYKQEGSVNVYGRVAYVPQSAWIQNATVRDNILFGEPYSKTKYDSVIDACALTTDLKILTGGDQTEIGEKGINVSGGQKQRISIARAVYSNSDLYLLDDPLSAVDAHVASHLFEKVIGPKGVLRHKTRVLVTHRITFLPQVDEIIVMQDGKIRESGTFSELMDKKGSFSDFIIQYLAEAGDDELPAEDVNVVEKMKEVIGEAEVAKRRETLRKMDSIISIGELSKRVRSQSSIRKRSKLEKTSVNQEEDLKTDMVGEIAANQTNQVFKLVEVEGAETGSVKARVYLDYFAAIGWLAVFSAIAFYVGSSAFNFGTNSWLTVWADDSLDPEKVNNTALRNKRLGIYAALGLSESALILGNSAISNLAVLTGSAWIHDQMLYRVIRAPMSFFDTTPLGRVLNRFTKDIDTADNTIGFNLRFFTAQFFRAIVCVVGICTASGYLVIVMIVLGIAYILVQKFYIASSRQLRRIESVTRSPIYNHFSETVSGSTSIRAYNASDRFIQECYRRVDINNSSFFPNLGASRWLAVRLEFLGNLVVTISAIFAIASRNSLSPGSTGLAISYSMQITMILNMMVRAISDIETNVVSIERCMEFTRIGIEAEWVNDQHRPRPEWPDNGEIAFKDYSTRYRPGLDLVLKKIGFVINPNEKVGIVGRTGAGKSSLTLALFRLIEPAHGVISIDGEDITKFGLHDLRSRLTVIPQDPVLFSSSFRMNFDPINKYSDAEIWKALAQSNLKEFVQSLEEGLDYEIAEGGENLSVGQRQLVCLTRALLRKTKVLVLDEATAAVDVETDELIQETIRREFADCTIVTIAHRLNTIMDYDKIMVMDKGNIIEYDSPTNLLANDKTEFYSMAKDAKLV</sequence>
<feature type="transmembrane region" description="Helical" evidence="16">
    <location>
        <begin position="33"/>
        <end position="54"/>
    </location>
</feature>
<dbReference type="InterPro" id="IPR056227">
    <property type="entry name" value="TMD0_ABC"/>
</dbReference>
<evidence type="ECO:0000259" key="17">
    <source>
        <dbReference type="PROSITE" id="PS50893"/>
    </source>
</evidence>
<feature type="transmembrane region" description="Helical" evidence="16">
    <location>
        <begin position="171"/>
        <end position="190"/>
    </location>
</feature>
<keyword evidence="10" id="KW-0067">ATP-binding</keyword>
<evidence type="ECO:0000256" key="15">
    <source>
        <dbReference type="ARBA" id="ARBA00047523"/>
    </source>
</evidence>
<feature type="transmembrane region" description="Helical" evidence="16">
    <location>
        <begin position="134"/>
        <end position="151"/>
    </location>
</feature>
<dbReference type="eggNOG" id="KOG0054">
    <property type="taxonomic scope" value="Eukaryota"/>
</dbReference>
<dbReference type="EC" id="7.6.2.3" evidence="14"/>
<keyword evidence="11" id="KW-1278">Translocase</keyword>
<dbReference type="PROSITE" id="PS00211">
    <property type="entry name" value="ABC_TRANSPORTER_1"/>
    <property type="match status" value="1"/>
</dbReference>
<dbReference type="Pfam" id="PF00664">
    <property type="entry name" value="ABC_membrane"/>
    <property type="match status" value="2"/>
</dbReference>
<dbReference type="SUPFAM" id="SSF52540">
    <property type="entry name" value="P-loop containing nucleoside triphosphate hydrolases"/>
    <property type="match status" value="2"/>
</dbReference>
<dbReference type="GO" id="GO:0000323">
    <property type="term" value="C:lytic vacuole"/>
    <property type="evidence" value="ECO:0007669"/>
    <property type="project" value="UniProtKB-ARBA"/>
</dbReference>
<dbReference type="OMA" id="GFSANEW"/>
<comment type="catalytic activity">
    <reaction evidence="15">
        <text>leukotriene C4(in) + ATP + H2O = leukotriene C4(out) + ADP + phosphate + H(+)</text>
        <dbReference type="Rhea" id="RHEA:38963"/>
        <dbReference type="ChEBI" id="CHEBI:15377"/>
        <dbReference type="ChEBI" id="CHEBI:15378"/>
        <dbReference type="ChEBI" id="CHEBI:30616"/>
        <dbReference type="ChEBI" id="CHEBI:43474"/>
        <dbReference type="ChEBI" id="CHEBI:57973"/>
        <dbReference type="ChEBI" id="CHEBI:456216"/>
    </reaction>
    <physiologicalReaction direction="left-to-right" evidence="15">
        <dbReference type="Rhea" id="RHEA:38964"/>
    </physiologicalReaction>
</comment>
<evidence type="ECO:0000256" key="10">
    <source>
        <dbReference type="ARBA" id="ARBA00022840"/>
    </source>
</evidence>
<dbReference type="InterPro" id="IPR050173">
    <property type="entry name" value="ABC_transporter_C-like"/>
</dbReference>
<dbReference type="FunFam" id="1.20.1560.10:FF:000020">
    <property type="entry name" value="ABC metal ion transporter"/>
    <property type="match status" value="1"/>
</dbReference>
<evidence type="ECO:0000256" key="7">
    <source>
        <dbReference type="ARBA" id="ARBA00022692"/>
    </source>
</evidence>
<evidence type="ECO:0000256" key="1">
    <source>
        <dbReference type="ARBA" id="ARBA00004128"/>
    </source>
</evidence>
<feature type="transmembrane region" description="Helical" evidence="16">
    <location>
        <begin position="419"/>
        <end position="441"/>
    </location>
</feature>
<evidence type="ECO:0000256" key="2">
    <source>
        <dbReference type="ARBA" id="ARBA00004651"/>
    </source>
</evidence>
<comment type="subcellular location">
    <subcellularLocation>
        <location evidence="2">Cell membrane</location>
        <topology evidence="2">Multi-pass membrane protein</topology>
    </subcellularLocation>
    <subcellularLocation>
        <location evidence="1">Vacuole membrane</location>
        <topology evidence="1">Multi-pass membrane protein</topology>
    </subcellularLocation>
</comment>
<feature type="transmembrane region" description="Helical" evidence="16">
    <location>
        <begin position="102"/>
        <end position="122"/>
    </location>
</feature>
<evidence type="ECO:0000256" key="3">
    <source>
        <dbReference type="ARBA" id="ARBA00009726"/>
    </source>
</evidence>
<dbReference type="FunFam" id="3.40.50.300:FF:000812">
    <property type="entry name" value="multidrug resistance-associated protein 1 isoform X15"/>
    <property type="match status" value="1"/>
</dbReference>
<dbReference type="CDD" id="cd18595">
    <property type="entry name" value="ABC_6TM_MRP1_2_3_6_D1_like"/>
    <property type="match status" value="1"/>
</dbReference>
<keyword evidence="6" id="KW-0926">Vacuole</keyword>
<feature type="transmembrane region" description="Helical" evidence="16">
    <location>
        <begin position="1025"/>
        <end position="1045"/>
    </location>
</feature>
<dbReference type="Pfam" id="PF24357">
    <property type="entry name" value="TMD0_ABC"/>
    <property type="match status" value="1"/>
</dbReference>
<feature type="transmembrane region" description="Helical" evidence="16">
    <location>
        <begin position="447"/>
        <end position="465"/>
    </location>
</feature>
<feature type="domain" description="ABC transmembrane type-1" evidence="18">
    <location>
        <begin position="314"/>
        <end position="590"/>
    </location>
</feature>
<dbReference type="InterPro" id="IPR017871">
    <property type="entry name" value="ABC_transporter-like_CS"/>
</dbReference>
<feature type="transmembrane region" description="Helical" evidence="16">
    <location>
        <begin position="1098"/>
        <end position="1126"/>
    </location>
</feature>
<organism evidence="19 20">
    <name type="scientific">Tetranychus urticae</name>
    <name type="common">Two-spotted spider mite</name>
    <dbReference type="NCBI Taxonomy" id="32264"/>
    <lineage>
        <taxon>Eukaryota</taxon>
        <taxon>Metazoa</taxon>
        <taxon>Ecdysozoa</taxon>
        <taxon>Arthropoda</taxon>
        <taxon>Chelicerata</taxon>
        <taxon>Arachnida</taxon>
        <taxon>Acari</taxon>
        <taxon>Acariformes</taxon>
        <taxon>Trombidiformes</taxon>
        <taxon>Prostigmata</taxon>
        <taxon>Eleutherengona</taxon>
        <taxon>Raphignathae</taxon>
        <taxon>Tetranychoidea</taxon>
        <taxon>Tetranychidae</taxon>
        <taxon>Tetranychus</taxon>
    </lineage>
</organism>
<feature type="transmembrane region" description="Helical" evidence="16">
    <location>
        <begin position="66"/>
        <end position="90"/>
    </location>
</feature>
<comment type="similarity">
    <text evidence="3">Belongs to the ABC transporter superfamily. ABCC family. Conjugate transporter (TC 3.A.1.208) subfamily.</text>
</comment>
<feature type="transmembrane region" description="Helical" evidence="16">
    <location>
        <begin position="342"/>
        <end position="362"/>
    </location>
</feature>
<dbReference type="InterPro" id="IPR005292">
    <property type="entry name" value="MRP"/>
</dbReference>
<evidence type="ECO:0000256" key="16">
    <source>
        <dbReference type="SAM" id="Phobius"/>
    </source>
</evidence>
<evidence type="ECO:0000256" key="14">
    <source>
        <dbReference type="ARBA" id="ARBA00024220"/>
    </source>
</evidence>
<feature type="domain" description="ABC transmembrane type-1" evidence="18">
    <location>
        <begin position="972"/>
        <end position="1253"/>
    </location>
</feature>
<dbReference type="GO" id="GO:0005524">
    <property type="term" value="F:ATP binding"/>
    <property type="evidence" value="ECO:0007669"/>
    <property type="project" value="UniProtKB-KW"/>
</dbReference>
<feature type="domain" description="ABC transporter" evidence="17">
    <location>
        <begin position="1290"/>
        <end position="1524"/>
    </location>
</feature>
<evidence type="ECO:0000256" key="6">
    <source>
        <dbReference type="ARBA" id="ARBA00022554"/>
    </source>
</evidence>
<evidence type="ECO:0000313" key="20">
    <source>
        <dbReference type="Proteomes" id="UP000015104"/>
    </source>
</evidence>
<evidence type="ECO:0000256" key="5">
    <source>
        <dbReference type="ARBA" id="ARBA00022475"/>
    </source>
</evidence>
<evidence type="ECO:0000313" key="19">
    <source>
        <dbReference type="EnsemblMetazoa" id="tetur01g10390.1"/>
    </source>
</evidence>
<dbReference type="CDD" id="cd18603">
    <property type="entry name" value="ABC_6TM_MRP1_2_3_6_D2_like"/>
    <property type="match status" value="1"/>
</dbReference>
<feature type="transmembrane region" description="Helical" evidence="16">
    <location>
        <begin position="531"/>
        <end position="553"/>
    </location>
</feature>
<dbReference type="PANTHER" id="PTHR24223">
    <property type="entry name" value="ATP-BINDING CASSETTE SUB-FAMILY C"/>
    <property type="match status" value="1"/>
</dbReference>
<name>T1JSG1_TETUR</name>
<dbReference type="CDD" id="cd03244">
    <property type="entry name" value="ABCC_MRP_domain2"/>
    <property type="match status" value="1"/>
</dbReference>
<feature type="domain" description="ABC transporter" evidence="17">
    <location>
        <begin position="622"/>
        <end position="846"/>
    </location>
</feature>
<dbReference type="PANTHER" id="PTHR24223:SF443">
    <property type="entry name" value="MULTIDRUG-RESISTANCE LIKE PROTEIN 1, ISOFORM I"/>
    <property type="match status" value="1"/>
</dbReference>
<dbReference type="GO" id="GO:0005774">
    <property type="term" value="C:vacuolar membrane"/>
    <property type="evidence" value="ECO:0007669"/>
    <property type="project" value="UniProtKB-SubCell"/>
</dbReference>
<dbReference type="Gene3D" id="1.20.1560.10">
    <property type="entry name" value="ABC transporter type 1, transmembrane domain"/>
    <property type="match status" value="2"/>
</dbReference>
<dbReference type="GO" id="GO:0016887">
    <property type="term" value="F:ATP hydrolysis activity"/>
    <property type="evidence" value="ECO:0007669"/>
    <property type="project" value="InterPro"/>
</dbReference>
<dbReference type="SMART" id="SM00382">
    <property type="entry name" value="AAA"/>
    <property type="match status" value="2"/>
</dbReference>
<dbReference type="OrthoDB" id="262778at2759"/>
<gene>
    <name evidence="19" type="primary">107363691</name>
</gene>
<feature type="transmembrane region" description="Helical" evidence="16">
    <location>
        <begin position="573"/>
        <end position="593"/>
    </location>
</feature>
<dbReference type="SUPFAM" id="SSF90123">
    <property type="entry name" value="ABC transporter transmembrane region"/>
    <property type="match status" value="2"/>
</dbReference>
<dbReference type="Pfam" id="PF00005">
    <property type="entry name" value="ABC_tran"/>
    <property type="match status" value="2"/>
</dbReference>
<keyword evidence="8" id="KW-0677">Repeat</keyword>
<keyword evidence="13 16" id="KW-0472">Membrane</keyword>
<evidence type="ECO:0000256" key="13">
    <source>
        <dbReference type="ARBA" id="ARBA00023136"/>
    </source>
</evidence>